<reference evidence="3 4" key="1">
    <citation type="submission" date="2015-01" db="EMBL/GenBank/DDBJ databases">
        <title>Evolution of Trichinella species and genotypes.</title>
        <authorList>
            <person name="Korhonen P.K."/>
            <person name="Edoardo P."/>
            <person name="Giuseppe L.R."/>
            <person name="Gasser R.B."/>
        </authorList>
    </citation>
    <scope>NUCLEOTIDE SEQUENCE [LARGE SCALE GENOMIC DNA]</scope>
    <source>
        <strain evidence="2">ISS176</strain>
        <strain evidence="1">ISS588</strain>
    </source>
</reference>
<evidence type="ECO:0000313" key="1">
    <source>
        <dbReference type="EMBL" id="KRY97332.1"/>
    </source>
</evidence>
<dbReference type="EMBL" id="JYDV01000012">
    <property type="protein sequence ID" value="KRZ42857.1"/>
    <property type="molecule type" value="Genomic_DNA"/>
</dbReference>
<protein>
    <submittedName>
        <fullName evidence="1">Uncharacterized protein</fullName>
    </submittedName>
</protein>
<name>A0A0V1GGE8_TRIPS</name>
<gene>
    <name evidence="1" type="ORF">T4B_14910</name>
    <name evidence="2" type="ORF">T4C_3956</name>
</gene>
<dbReference type="EMBL" id="JYDS01002479">
    <property type="protein sequence ID" value="KRY97332.1"/>
    <property type="molecule type" value="Genomic_DNA"/>
</dbReference>
<organism evidence="1 3">
    <name type="scientific">Trichinella pseudospiralis</name>
    <name type="common">Parasitic roundworm</name>
    <dbReference type="NCBI Taxonomy" id="6337"/>
    <lineage>
        <taxon>Eukaryota</taxon>
        <taxon>Metazoa</taxon>
        <taxon>Ecdysozoa</taxon>
        <taxon>Nematoda</taxon>
        <taxon>Enoplea</taxon>
        <taxon>Dorylaimia</taxon>
        <taxon>Trichinellida</taxon>
        <taxon>Trichinellidae</taxon>
        <taxon>Trichinella</taxon>
    </lineage>
</organism>
<proteinExistence type="predicted"/>
<dbReference type="Proteomes" id="UP000054826">
    <property type="component" value="Unassembled WGS sequence"/>
</dbReference>
<evidence type="ECO:0000313" key="3">
    <source>
        <dbReference type="Proteomes" id="UP000054805"/>
    </source>
</evidence>
<accession>A0A0V1GGE8</accession>
<dbReference type="Proteomes" id="UP000054805">
    <property type="component" value="Unassembled WGS sequence"/>
</dbReference>
<evidence type="ECO:0000313" key="2">
    <source>
        <dbReference type="EMBL" id="KRZ42857.1"/>
    </source>
</evidence>
<comment type="caution">
    <text evidence="1">The sequence shown here is derived from an EMBL/GenBank/DDBJ whole genome shotgun (WGS) entry which is preliminary data.</text>
</comment>
<keyword evidence="3" id="KW-1185">Reference proteome</keyword>
<sequence>MGTPFHEMSTMSQGKDSKQCKICRTFILQLLGSLR</sequence>
<dbReference type="AlphaFoldDB" id="A0A0V1GGE8"/>
<evidence type="ECO:0000313" key="4">
    <source>
        <dbReference type="Proteomes" id="UP000054826"/>
    </source>
</evidence>